<dbReference type="AlphaFoldDB" id="A0A9N7VKH3"/>
<evidence type="ECO:0000313" key="1">
    <source>
        <dbReference type="EMBL" id="CAB1451834.1"/>
    </source>
</evidence>
<gene>
    <name evidence="1" type="ORF">PLEPLA_LOCUS39561</name>
</gene>
<keyword evidence="2" id="KW-1185">Reference proteome</keyword>
<protein>
    <submittedName>
        <fullName evidence="1">Uncharacterized protein</fullName>
    </submittedName>
</protein>
<comment type="caution">
    <text evidence="1">The sequence shown here is derived from an EMBL/GenBank/DDBJ whole genome shotgun (WGS) entry which is preliminary data.</text>
</comment>
<dbReference type="EMBL" id="CADEAL010004104">
    <property type="protein sequence ID" value="CAB1451834.1"/>
    <property type="molecule type" value="Genomic_DNA"/>
</dbReference>
<reference evidence="1" key="1">
    <citation type="submission" date="2020-03" db="EMBL/GenBank/DDBJ databases">
        <authorList>
            <person name="Weist P."/>
        </authorList>
    </citation>
    <scope>NUCLEOTIDE SEQUENCE</scope>
</reference>
<proteinExistence type="predicted"/>
<organism evidence="1 2">
    <name type="scientific">Pleuronectes platessa</name>
    <name type="common">European plaice</name>
    <dbReference type="NCBI Taxonomy" id="8262"/>
    <lineage>
        <taxon>Eukaryota</taxon>
        <taxon>Metazoa</taxon>
        <taxon>Chordata</taxon>
        <taxon>Craniata</taxon>
        <taxon>Vertebrata</taxon>
        <taxon>Euteleostomi</taxon>
        <taxon>Actinopterygii</taxon>
        <taxon>Neopterygii</taxon>
        <taxon>Teleostei</taxon>
        <taxon>Neoteleostei</taxon>
        <taxon>Acanthomorphata</taxon>
        <taxon>Carangaria</taxon>
        <taxon>Pleuronectiformes</taxon>
        <taxon>Pleuronectoidei</taxon>
        <taxon>Pleuronectidae</taxon>
        <taxon>Pleuronectes</taxon>
    </lineage>
</organism>
<dbReference type="Proteomes" id="UP001153269">
    <property type="component" value="Unassembled WGS sequence"/>
</dbReference>
<sequence length="124" mass="13305">MEAQEAADGIFDGDFLQIRVDGGCRGGEMKGRRAGRQEVETSTKPKFKSFPHHELTFQLNEEGGEGPGYVLARSGLIPGGPFAISCMSKLLGVIDRRVCAVALRRGDLPVAVHRLRSPEVSGPG</sequence>
<name>A0A9N7VKH3_PLEPL</name>
<evidence type="ECO:0000313" key="2">
    <source>
        <dbReference type="Proteomes" id="UP001153269"/>
    </source>
</evidence>
<accession>A0A9N7VKH3</accession>